<protein>
    <submittedName>
        <fullName evidence="1">F-box domain protein</fullName>
    </submittedName>
</protein>
<sequence>MEHAQTDARTMPVEVIQLIVSHLPPSKKFAARLASKSFYAAATPEAFKHIKLDAKSSKRFERIAETPKLRRYVREITFDARGSSRSLNINDDTSFRAREFFKALPFIRFYSGLKTLNLVFNRGSDIPLSSHETGSGVDYDTRYCIRHWVMIATFHCILGSRILDSNANAVDESVVSHGLMKHLTAKLGITDEAYWGFLKEERPTIHIEQLSITNLAQANTLDYGLHEVNDQGDTMDPFTEWPVFKQITSLPSLRKLNLMIAPDKKKLRESDEYTETYTFEPRSRVRFVVDCLPKWFTPAAARNLTVLSLHYDDIWGYYPKFDFRCINPGDHPEAGFPHLRVLSLSRYCFSHEWQMDWIASLGRCGLRELYLDECVLLSVAYCYINPKEADIDGFCVRDVDGNEIRVSNHGYLPDSWRGGHSQDPWVAYYQPNLRWRHFFDHWRTNMPSLVVFKMGATETHTTWSRVRMSDHWVENSPPPTAIPSGHLFMLTKADAHNKFQDLNYRRDIRMAELKVPFYVAFSPEPLDVGSQNFRPWVFLPVTEDEFSKGSQDMEDLKDDIKALGVFRETVKTQAQTRKLG</sequence>
<accession>A0ACC3YRP1</accession>
<evidence type="ECO:0000313" key="1">
    <source>
        <dbReference type="EMBL" id="KAL0933797.1"/>
    </source>
</evidence>
<keyword evidence="2" id="KW-1185">Reference proteome</keyword>
<dbReference type="Proteomes" id="UP000805649">
    <property type="component" value="Unassembled WGS sequence"/>
</dbReference>
<evidence type="ECO:0000313" key="2">
    <source>
        <dbReference type="Proteomes" id="UP000805649"/>
    </source>
</evidence>
<organism evidence="1 2">
    <name type="scientific">Colletotrichum truncatum</name>
    <name type="common">Anthracnose fungus</name>
    <name type="synonym">Colletotrichum capsici</name>
    <dbReference type="NCBI Taxonomy" id="5467"/>
    <lineage>
        <taxon>Eukaryota</taxon>
        <taxon>Fungi</taxon>
        <taxon>Dikarya</taxon>
        <taxon>Ascomycota</taxon>
        <taxon>Pezizomycotina</taxon>
        <taxon>Sordariomycetes</taxon>
        <taxon>Hypocreomycetidae</taxon>
        <taxon>Glomerellales</taxon>
        <taxon>Glomerellaceae</taxon>
        <taxon>Colletotrichum</taxon>
        <taxon>Colletotrichum truncatum species complex</taxon>
    </lineage>
</organism>
<reference evidence="1 2" key="1">
    <citation type="journal article" date="2020" name="Phytopathology">
        <title>Genome Sequence Resources of Colletotrichum truncatum, C. plurivorum, C. musicola, and C. sojae: Four Species Pathogenic to Soybean (Glycine max).</title>
        <authorList>
            <person name="Rogerio F."/>
            <person name="Boufleur T.R."/>
            <person name="Ciampi-Guillardi M."/>
            <person name="Sukno S.A."/>
            <person name="Thon M.R."/>
            <person name="Massola Junior N.S."/>
            <person name="Baroncelli R."/>
        </authorList>
    </citation>
    <scope>NUCLEOTIDE SEQUENCE [LARGE SCALE GENOMIC DNA]</scope>
    <source>
        <strain evidence="1 2">CMES1059</strain>
    </source>
</reference>
<gene>
    <name evidence="1" type="ORF">CTRU02_210596</name>
</gene>
<proteinExistence type="predicted"/>
<comment type="caution">
    <text evidence="1">The sequence shown here is derived from an EMBL/GenBank/DDBJ whole genome shotgun (WGS) entry which is preliminary data.</text>
</comment>
<dbReference type="EMBL" id="VUJX02000007">
    <property type="protein sequence ID" value="KAL0933797.1"/>
    <property type="molecule type" value="Genomic_DNA"/>
</dbReference>
<name>A0ACC3YRP1_COLTU</name>